<keyword evidence="2" id="KW-1185">Reference proteome</keyword>
<name>A0A9P5YYZ9_9AGAR</name>
<evidence type="ECO:0000313" key="2">
    <source>
        <dbReference type="Proteomes" id="UP000807469"/>
    </source>
</evidence>
<reference evidence="1" key="1">
    <citation type="submission" date="2020-11" db="EMBL/GenBank/DDBJ databases">
        <authorList>
            <consortium name="DOE Joint Genome Institute"/>
            <person name="Ahrendt S."/>
            <person name="Riley R."/>
            <person name="Andreopoulos W."/>
            <person name="Labutti K."/>
            <person name="Pangilinan J."/>
            <person name="Ruiz-Duenas F.J."/>
            <person name="Barrasa J.M."/>
            <person name="Sanchez-Garcia M."/>
            <person name="Camarero S."/>
            <person name="Miyauchi S."/>
            <person name="Serrano A."/>
            <person name="Linde D."/>
            <person name="Babiker R."/>
            <person name="Drula E."/>
            <person name="Ayuso-Fernandez I."/>
            <person name="Pacheco R."/>
            <person name="Padilla G."/>
            <person name="Ferreira P."/>
            <person name="Barriuso J."/>
            <person name="Kellner H."/>
            <person name="Castanera R."/>
            <person name="Alfaro M."/>
            <person name="Ramirez L."/>
            <person name="Pisabarro A.G."/>
            <person name="Kuo A."/>
            <person name="Tritt A."/>
            <person name="Lipzen A."/>
            <person name="He G."/>
            <person name="Yan M."/>
            <person name="Ng V."/>
            <person name="Cullen D."/>
            <person name="Martin F."/>
            <person name="Rosso M.-N."/>
            <person name="Henrissat B."/>
            <person name="Hibbett D."/>
            <person name="Martinez A.T."/>
            <person name="Grigoriev I.V."/>
        </authorList>
    </citation>
    <scope>NUCLEOTIDE SEQUENCE</scope>
    <source>
        <strain evidence="1">CIRM-BRFM 674</strain>
    </source>
</reference>
<dbReference type="Proteomes" id="UP000807469">
    <property type="component" value="Unassembled WGS sequence"/>
</dbReference>
<accession>A0A9P5YYZ9</accession>
<evidence type="ECO:0008006" key="3">
    <source>
        <dbReference type="Google" id="ProtNLM"/>
    </source>
</evidence>
<gene>
    <name evidence="1" type="ORF">BDN70DRAFT_994809</name>
</gene>
<dbReference type="EMBL" id="MU155254">
    <property type="protein sequence ID" value="KAF9477673.1"/>
    <property type="molecule type" value="Genomic_DNA"/>
</dbReference>
<sequence length="540" mass="61407">MHPCLQIEEMLELICEATRFASSAPRYSEYSAVYALQRTCQTLRVPATKILWNTLPGLVPLLLTLPDDLLEDVKDPNLDNFSITQRVLTFRRVASDSDWERFDYYAAFVRQMGNSLRKLKFSTKSITFDDEIVRQLEMRSKSKALLPNLNKIVLQPGKYIQPPSLLRNPSVLLSSSVHSLQLRLDSHHITDIVRVVDAIASLHLSLKCLRLATHSSSWTHDLQDAIFPAFLSLLKNANLEEFESDWLILSRDSKMMETLFQMPALQKLHILTDIPVLAHTLDVFPLSEPRLKKVVIRTSNISPSHLPQILSNMRASLLESLIFYQAYFPSTLFSRDDLLQLLFAITQHCSPQYLKDLRLPVDMSGFPPSRVRALGVCIDYILLHPLLTFSNLRCIILHDNPPDFGDAEVRDLAMSWPLLETLIFNAFIPPDFRPRTTLKCLLWFAIYCPNLEKLSFTFDATGPVENFDGDSEFLTAASESCNRLPHLSVGDSPIAEPDRVAAFVGSVFPKLSTLKYSEDYYSVVSMRDMWAQVSAKVAKR</sequence>
<comment type="caution">
    <text evidence="1">The sequence shown here is derived from an EMBL/GenBank/DDBJ whole genome shotgun (WGS) entry which is preliminary data.</text>
</comment>
<organism evidence="1 2">
    <name type="scientific">Pholiota conissans</name>
    <dbReference type="NCBI Taxonomy" id="109636"/>
    <lineage>
        <taxon>Eukaryota</taxon>
        <taxon>Fungi</taxon>
        <taxon>Dikarya</taxon>
        <taxon>Basidiomycota</taxon>
        <taxon>Agaricomycotina</taxon>
        <taxon>Agaricomycetes</taxon>
        <taxon>Agaricomycetidae</taxon>
        <taxon>Agaricales</taxon>
        <taxon>Agaricineae</taxon>
        <taxon>Strophariaceae</taxon>
        <taxon>Pholiota</taxon>
    </lineage>
</organism>
<dbReference type="AlphaFoldDB" id="A0A9P5YYZ9"/>
<evidence type="ECO:0000313" key="1">
    <source>
        <dbReference type="EMBL" id="KAF9477673.1"/>
    </source>
</evidence>
<protein>
    <recommendedName>
        <fullName evidence="3">F-box domain-containing protein</fullName>
    </recommendedName>
</protein>
<dbReference type="InterPro" id="IPR032675">
    <property type="entry name" value="LRR_dom_sf"/>
</dbReference>
<proteinExistence type="predicted"/>
<dbReference type="Gene3D" id="3.80.10.10">
    <property type="entry name" value="Ribonuclease Inhibitor"/>
    <property type="match status" value="1"/>
</dbReference>
<dbReference type="OrthoDB" id="3543113at2759"/>